<feature type="transmembrane region" description="Helical" evidence="1">
    <location>
        <begin position="143"/>
        <end position="162"/>
    </location>
</feature>
<dbReference type="PANTHER" id="PTHR37305:SF1">
    <property type="entry name" value="MEMBRANE PROTEIN"/>
    <property type="match status" value="1"/>
</dbReference>
<proteinExistence type="predicted"/>
<feature type="transmembrane region" description="Helical" evidence="1">
    <location>
        <begin position="174"/>
        <end position="198"/>
    </location>
</feature>
<evidence type="ECO:0000313" key="3">
    <source>
        <dbReference type="Proteomes" id="UP000587880"/>
    </source>
</evidence>
<dbReference type="Pfam" id="PF12730">
    <property type="entry name" value="ABC2_membrane_4"/>
    <property type="match status" value="1"/>
</dbReference>
<name>A0A7X9XRG5_CLOBE</name>
<keyword evidence="1" id="KW-0812">Transmembrane</keyword>
<comment type="caution">
    <text evidence="2">The sequence shown here is derived from an EMBL/GenBank/DDBJ whole genome shotgun (WGS) entry which is preliminary data.</text>
</comment>
<feature type="transmembrane region" description="Helical" evidence="1">
    <location>
        <begin position="105"/>
        <end position="131"/>
    </location>
</feature>
<dbReference type="PANTHER" id="PTHR37305">
    <property type="entry name" value="INTEGRAL MEMBRANE PROTEIN-RELATED"/>
    <property type="match status" value="1"/>
</dbReference>
<feature type="transmembrane region" description="Helical" evidence="1">
    <location>
        <begin position="21"/>
        <end position="42"/>
    </location>
</feature>
<dbReference type="RefSeq" id="WP_168983060.1">
    <property type="nucleotide sequence ID" value="NZ_JABAGD010000052.1"/>
</dbReference>
<reference evidence="2 3" key="1">
    <citation type="submission" date="2020-04" db="EMBL/GenBank/DDBJ databases">
        <authorList>
            <person name="Hitch T.C.A."/>
            <person name="Wylensek D."/>
            <person name="Clavel T."/>
        </authorList>
    </citation>
    <scope>NUCLEOTIDE SEQUENCE [LARGE SCALE GENOMIC DNA]</scope>
    <source>
        <strain evidence="2 3">WB01_NA02</strain>
    </source>
</reference>
<keyword evidence="1" id="KW-1133">Transmembrane helix</keyword>
<evidence type="ECO:0000313" key="2">
    <source>
        <dbReference type="EMBL" id="NMF07205.1"/>
    </source>
</evidence>
<dbReference type="Proteomes" id="UP000587880">
    <property type="component" value="Unassembled WGS sequence"/>
</dbReference>
<protein>
    <submittedName>
        <fullName evidence="2">ABC transporter permease subunit</fullName>
    </submittedName>
</protein>
<feature type="transmembrane region" description="Helical" evidence="1">
    <location>
        <begin position="218"/>
        <end position="243"/>
    </location>
</feature>
<gene>
    <name evidence="2" type="ORF">HF849_21170</name>
</gene>
<organism evidence="2 3">
    <name type="scientific">Clostridium beijerinckii</name>
    <name type="common">Clostridium MP</name>
    <dbReference type="NCBI Taxonomy" id="1520"/>
    <lineage>
        <taxon>Bacteria</taxon>
        <taxon>Bacillati</taxon>
        <taxon>Bacillota</taxon>
        <taxon>Clostridia</taxon>
        <taxon>Eubacteriales</taxon>
        <taxon>Clostridiaceae</taxon>
        <taxon>Clostridium</taxon>
    </lineage>
</organism>
<accession>A0A7X9XRG5</accession>
<keyword evidence="1" id="KW-0472">Membrane</keyword>
<dbReference type="EMBL" id="JABAGD010000052">
    <property type="protein sequence ID" value="NMF07205.1"/>
    <property type="molecule type" value="Genomic_DNA"/>
</dbReference>
<sequence>MNNLIRGEFYKLRKRKYFIGMLVLWGVFALIFSSCILNDAYMRPNYVQELSGINVMVRFLETQVLSYILYAVLAGVFIAKDMEDSTLFNSFIYGYSRIEVIFSKIIVYILVSLIYEIITIVIMGTIFSAMYGFVNTADINVPAFLLRIIFIGFLSSISTLLISATTAVVTKNTIMTFVSPIIIILTMFIYVNIIHTSFARLLEWLLPYVSIERALAPFAPIGGVYRGIASSVIMIIITSTIIFKHLEKSDLK</sequence>
<dbReference type="AlphaFoldDB" id="A0A7X9XRG5"/>
<evidence type="ECO:0000256" key="1">
    <source>
        <dbReference type="SAM" id="Phobius"/>
    </source>
</evidence>
<dbReference type="PROSITE" id="PS51257">
    <property type="entry name" value="PROKAR_LIPOPROTEIN"/>
    <property type="match status" value="1"/>
</dbReference>
<feature type="transmembrane region" description="Helical" evidence="1">
    <location>
        <begin position="62"/>
        <end position="79"/>
    </location>
</feature>